<accession>A0A364RAU8</accession>
<keyword evidence="4" id="KW-1185">Reference proteome</keyword>
<organism evidence="3 4">
    <name type="scientific">Pontibacter arcticus</name>
    <dbReference type="NCBI Taxonomy" id="2080288"/>
    <lineage>
        <taxon>Bacteria</taxon>
        <taxon>Pseudomonadati</taxon>
        <taxon>Bacteroidota</taxon>
        <taxon>Cytophagia</taxon>
        <taxon>Cytophagales</taxon>
        <taxon>Hymenobacteraceae</taxon>
        <taxon>Pontibacter</taxon>
    </lineage>
</organism>
<protein>
    <recommendedName>
        <fullName evidence="5">Por secretion system C-terminal sorting domain-containing protein</fullName>
    </recommendedName>
</protein>
<dbReference type="InterPro" id="IPR011042">
    <property type="entry name" value="6-blade_b-propeller_TolB-like"/>
</dbReference>
<dbReference type="OrthoDB" id="7794186at2"/>
<feature type="domain" description="Ig-like" evidence="2">
    <location>
        <begin position="1123"/>
        <end position="1199"/>
    </location>
</feature>
<dbReference type="SUPFAM" id="SSF63829">
    <property type="entry name" value="Calcium-dependent phosphotriesterase"/>
    <property type="match status" value="2"/>
</dbReference>
<dbReference type="RefSeq" id="WP_112306937.1">
    <property type="nucleotide sequence ID" value="NZ_QMDV01000006.1"/>
</dbReference>
<dbReference type="Gene3D" id="2.120.10.30">
    <property type="entry name" value="TolB, C-terminal domain"/>
    <property type="match status" value="1"/>
</dbReference>
<name>A0A364RAU8_9BACT</name>
<feature type="domain" description="Ig-like" evidence="2">
    <location>
        <begin position="1276"/>
        <end position="1352"/>
    </location>
</feature>
<dbReference type="EMBL" id="QMDV01000006">
    <property type="protein sequence ID" value="RAU81375.1"/>
    <property type="molecule type" value="Genomic_DNA"/>
</dbReference>
<dbReference type="Pfam" id="PF18962">
    <property type="entry name" value="Por_Secre_tail"/>
    <property type="match status" value="1"/>
</dbReference>
<dbReference type="InterPro" id="IPR026444">
    <property type="entry name" value="Secre_tail"/>
</dbReference>
<feature type="domain" description="Ig-like" evidence="2">
    <location>
        <begin position="969"/>
        <end position="1046"/>
    </location>
</feature>
<comment type="caution">
    <text evidence="3">The sequence shown here is derived from an EMBL/GenBank/DDBJ whole genome shotgun (WGS) entry which is preliminary data.</text>
</comment>
<evidence type="ECO:0000313" key="4">
    <source>
        <dbReference type="Proteomes" id="UP000251692"/>
    </source>
</evidence>
<feature type="domain" description="Ig-like" evidence="2">
    <location>
        <begin position="889"/>
        <end position="965"/>
    </location>
</feature>
<dbReference type="InterPro" id="IPR052918">
    <property type="entry name" value="Motility_Chemotaxis_Reg"/>
</dbReference>
<sequence>MSKQAYITPKVIAIVLAIQILFAFKIQAQVLDFAWAKQSIGSSGILPKSGQSITKDASGNIYVAGNSMGILSFDGLTPSNALNNGAENNGGIFVVKYNTSGVMEWAKTFYPSGGGEVSDIVTDGSGNIYLTGGSGGEIFVSKFSNSGVEIWNKKSKKSEYNNSGESKAISVDGLGNIYVTGYFTGTYSFDNTTLTSSGGQDRFVAKYNNSGSLQWAKKVGGYYDENGYDIVTDKSGNFYLTGENSGKIFIAKYNGSGTLIWQKEASGLNSENSYGIALDKSDNVYITGSFSGSYTFGDITLVSSGGFDIFLAKYDASGNLLWAQRAGGAGEDNSYGIALDNSNNVYITGAFSGSATFKSTTLASHGSLDIFMAKYNASGDLLWAQRAGGNGEDNSYSIALDNSNNVYITGFSTSTAITFGDLAVTGSGRPDVIIAKYSTTGEAVFGQRAGGLSNVRGEKIVVDDLGNSYVTGSFRGSATFGTTTLTSNRTTNGNGSSEGLDIYLAKYDASGSLLWAQRAGGAGEDNSYGIALDNSNNVYITGAFNRTATFGNTTLTSHGSLDIFLAKYDASGSLLWAQRAGGTAEDKGYGIAVDNSDNVYITGSFSGTAYFKYYTVSIKSFSDEFGSTDAFFARYDSEGNVQYARTTMERGNDAGHDITIGKDGSIFITGYKTLVNPDSKLSDIFYKELLIRKYDSSTQARWSKRVSKTGNIIGYGIKLDEEGNIYVTGDFEGKSTINGTVLNSSGLNDIFVTKLNSYGDFVWAKSAGGLESENTRSLVLDKLGNIYIVGQFKGNATFGNSTLTSNGLEDVFVSKLNSSGDFQWTQKAGGLFNDSGHGISLDKHGNVFITGRFEGNALFGNNALYSTRLTSVLYNREGEMFIAKMMSGPEVTGASICGSGSVVLTASGADDGNYRWYTVETGGTAIPNAHNATYITPVLTASTTYYVSVLSDGSESIRTAVSAIIKSLPSSPTTSATSLSYCQGAAALTLKAAGANLQWYTSATGGTGSATAPTPSTATAGTTSYYVSQTVNGCESPRAKIEVTVNALPAKPVITISGSTSLCEGGSVVLTAPDASSYLWSTGDIRQSITVSTAGSYTVKVTNAGRCESVSSDAVAITVNVRPSAPGVTASLSYCQNATASTLAATGESLKWYTQETGGTGASTAPTPSTATAGTTSYYVSQTVNGCESPRAKIEVTVNALPAKPMIKVSGSTSLCEGGSVVLTAPVSASYLWSTGATTQSITVSTTGSYSVKVKTDGGCESLTSDAVTVTVNAVPTAPTVTATSTYCQGAAASTLTAAGANLQWYTSATGGTGSATAPTPSTATVGTTSYYVSQTVNGCESPRAKIEVTVNALPVVTLASFGETICSSNTSYILTGGQPSGGTYSGEGVSNGVFSAAAVGAGTYVITYSYTVNGCTVTATQNITVSTCTGIKESKLASGLSLYPNPTNDRLQVTLPMTGRIGLELRLFDAKGQTVLKQSFPQVSGEFSHVLDLTGKAQGVYLLQLIANDGVITRRVVKK</sequence>
<dbReference type="PANTHER" id="PTHR35580:SF1">
    <property type="entry name" value="PHYTASE-LIKE DOMAIN-CONTAINING PROTEIN"/>
    <property type="match status" value="1"/>
</dbReference>
<dbReference type="Pfam" id="PF06739">
    <property type="entry name" value="SBBP"/>
    <property type="match status" value="6"/>
</dbReference>
<evidence type="ECO:0008006" key="5">
    <source>
        <dbReference type="Google" id="ProtNLM"/>
    </source>
</evidence>
<reference evidence="3 4" key="2">
    <citation type="submission" date="2018-07" db="EMBL/GenBank/DDBJ databases">
        <title>Pontibacter sp. 2b14 genomic sequence and assembly.</title>
        <authorList>
            <person name="Du Z.-J."/>
        </authorList>
    </citation>
    <scope>NUCLEOTIDE SEQUENCE [LARGE SCALE GENOMIC DNA]</scope>
    <source>
        <strain evidence="3 4">2b14</strain>
    </source>
</reference>
<dbReference type="PANTHER" id="PTHR35580">
    <property type="entry name" value="CELL SURFACE GLYCOPROTEIN (S-LAYER PROTEIN)-LIKE PROTEIN"/>
    <property type="match status" value="1"/>
</dbReference>
<reference evidence="3 4" key="1">
    <citation type="submission" date="2018-06" db="EMBL/GenBank/DDBJ databases">
        <authorList>
            <person name="Liu Z.-W."/>
        </authorList>
    </citation>
    <scope>NUCLEOTIDE SEQUENCE [LARGE SCALE GENOMIC DNA]</scope>
    <source>
        <strain evidence="3 4">2b14</strain>
    </source>
</reference>
<proteinExistence type="predicted"/>
<evidence type="ECO:0000259" key="1">
    <source>
        <dbReference type="Pfam" id="PF18962"/>
    </source>
</evidence>
<dbReference type="Proteomes" id="UP000251692">
    <property type="component" value="Unassembled WGS sequence"/>
</dbReference>
<dbReference type="InterPro" id="IPR044023">
    <property type="entry name" value="Ig_7"/>
</dbReference>
<dbReference type="Pfam" id="PF19081">
    <property type="entry name" value="Ig_7"/>
    <property type="match status" value="4"/>
</dbReference>
<evidence type="ECO:0000259" key="2">
    <source>
        <dbReference type="Pfam" id="PF19081"/>
    </source>
</evidence>
<gene>
    <name evidence="3" type="ORF">DP923_16205</name>
</gene>
<dbReference type="NCBIfam" id="TIGR04183">
    <property type="entry name" value="Por_Secre_tail"/>
    <property type="match status" value="1"/>
</dbReference>
<dbReference type="InterPro" id="IPR010620">
    <property type="entry name" value="SBBP_repeat"/>
</dbReference>
<feature type="domain" description="Secretion system C-terminal sorting" evidence="1">
    <location>
        <begin position="1443"/>
        <end position="1517"/>
    </location>
</feature>
<evidence type="ECO:0000313" key="3">
    <source>
        <dbReference type="EMBL" id="RAU81375.1"/>
    </source>
</evidence>